<keyword evidence="1" id="KW-0472">Membrane</keyword>
<feature type="transmembrane region" description="Helical" evidence="1">
    <location>
        <begin position="12"/>
        <end position="29"/>
    </location>
</feature>
<comment type="caution">
    <text evidence="2">The sequence shown here is derived from an EMBL/GenBank/DDBJ whole genome shotgun (WGS) entry which is preliminary data.</text>
</comment>
<gene>
    <name evidence="2" type="ORF">PBRASI_LOCUS10351</name>
</gene>
<feature type="transmembrane region" description="Helical" evidence="1">
    <location>
        <begin position="49"/>
        <end position="68"/>
    </location>
</feature>
<organism evidence="2 3">
    <name type="scientific">Paraglomus brasilianum</name>
    <dbReference type="NCBI Taxonomy" id="144538"/>
    <lineage>
        <taxon>Eukaryota</taxon>
        <taxon>Fungi</taxon>
        <taxon>Fungi incertae sedis</taxon>
        <taxon>Mucoromycota</taxon>
        <taxon>Glomeromycotina</taxon>
        <taxon>Glomeromycetes</taxon>
        <taxon>Paraglomerales</taxon>
        <taxon>Paraglomeraceae</taxon>
        <taxon>Paraglomus</taxon>
    </lineage>
</organism>
<sequence>MALSANAWTSLPVYLTISVSYVSMVIRPFADAWKSSVCSIYRYDSLHDYFVMALSANAWTSFPVYDIVKRTIIDNIIRFHLNYLPSQITNNASFLDMDFHQSISSYILGSEYKGWNALSCLNHLKDHHIQFTSDSKQEVLDAFMNAFKEISESDIVKSRTTSRAKKIYNNAHDTFERKEIIEFFEKMDQEFDARQNERELERSFDRNGCELLKKSSDFNTLKLLSRYAEKSSEVLEKVLSAILFVFYESIYLLVLTTFNFEL</sequence>
<evidence type="ECO:0000313" key="3">
    <source>
        <dbReference type="Proteomes" id="UP000789739"/>
    </source>
</evidence>
<name>A0A9N9H7F3_9GLOM</name>
<dbReference type="Proteomes" id="UP000789739">
    <property type="component" value="Unassembled WGS sequence"/>
</dbReference>
<proteinExistence type="predicted"/>
<keyword evidence="3" id="KW-1185">Reference proteome</keyword>
<dbReference type="EMBL" id="CAJVPI010003000">
    <property type="protein sequence ID" value="CAG8652785.1"/>
    <property type="molecule type" value="Genomic_DNA"/>
</dbReference>
<keyword evidence="1" id="KW-0812">Transmembrane</keyword>
<dbReference type="OrthoDB" id="2442951at2759"/>
<evidence type="ECO:0000313" key="2">
    <source>
        <dbReference type="EMBL" id="CAG8652785.1"/>
    </source>
</evidence>
<keyword evidence="1" id="KW-1133">Transmembrane helix</keyword>
<accession>A0A9N9H7F3</accession>
<dbReference type="AlphaFoldDB" id="A0A9N9H7F3"/>
<evidence type="ECO:0000256" key="1">
    <source>
        <dbReference type="SAM" id="Phobius"/>
    </source>
</evidence>
<feature type="transmembrane region" description="Helical" evidence="1">
    <location>
        <begin position="238"/>
        <end position="260"/>
    </location>
</feature>
<reference evidence="2" key="1">
    <citation type="submission" date="2021-06" db="EMBL/GenBank/DDBJ databases">
        <authorList>
            <person name="Kallberg Y."/>
            <person name="Tangrot J."/>
            <person name="Rosling A."/>
        </authorList>
    </citation>
    <scope>NUCLEOTIDE SEQUENCE</scope>
    <source>
        <strain evidence="2">BR232B</strain>
    </source>
</reference>
<protein>
    <submittedName>
        <fullName evidence="2">9393_t:CDS:1</fullName>
    </submittedName>
</protein>